<dbReference type="PROSITE" id="PS50995">
    <property type="entry name" value="HTH_MARR_2"/>
    <property type="match status" value="1"/>
</dbReference>
<dbReference type="Gene3D" id="1.10.10.10">
    <property type="entry name" value="Winged helix-like DNA-binding domain superfamily/Winged helix DNA-binding domain"/>
    <property type="match status" value="1"/>
</dbReference>
<dbReference type="PANTHER" id="PTHR33164">
    <property type="entry name" value="TRANSCRIPTIONAL REGULATOR, MARR FAMILY"/>
    <property type="match status" value="1"/>
</dbReference>
<dbReference type="InterPro" id="IPR036388">
    <property type="entry name" value="WH-like_DNA-bd_sf"/>
</dbReference>
<evidence type="ECO:0000256" key="1">
    <source>
        <dbReference type="ARBA" id="ARBA00023015"/>
    </source>
</evidence>
<dbReference type="STRING" id="568860.SAMN05421811_107458"/>
<dbReference type="Pfam" id="PF01047">
    <property type="entry name" value="MarR"/>
    <property type="match status" value="1"/>
</dbReference>
<reference evidence="5 6" key="1">
    <citation type="submission" date="2016-10" db="EMBL/GenBank/DDBJ databases">
        <authorList>
            <person name="de Groot N.N."/>
        </authorList>
    </citation>
    <scope>NUCLEOTIDE SEQUENCE [LARGE SCALE GENOMIC DNA]</scope>
    <source>
        <strain evidence="5 6">CGMCC 4.5598</strain>
    </source>
</reference>
<keyword evidence="2 5" id="KW-0238">DNA-binding</keyword>
<organism evidence="5 6">
    <name type="scientific">Nonomuraea wenchangensis</name>
    <dbReference type="NCBI Taxonomy" id="568860"/>
    <lineage>
        <taxon>Bacteria</taxon>
        <taxon>Bacillati</taxon>
        <taxon>Actinomycetota</taxon>
        <taxon>Actinomycetes</taxon>
        <taxon>Streptosporangiales</taxon>
        <taxon>Streptosporangiaceae</taxon>
        <taxon>Nonomuraea</taxon>
    </lineage>
</organism>
<keyword evidence="6" id="KW-1185">Reference proteome</keyword>
<evidence type="ECO:0000313" key="5">
    <source>
        <dbReference type="EMBL" id="SEU22138.1"/>
    </source>
</evidence>
<evidence type="ECO:0000259" key="4">
    <source>
        <dbReference type="PROSITE" id="PS50995"/>
    </source>
</evidence>
<accession>A0A1I0KDB1</accession>
<evidence type="ECO:0000256" key="3">
    <source>
        <dbReference type="ARBA" id="ARBA00023163"/>
    </source>
</evidence>
<dbReference type="PROSITE" id="PS01117">
    <property type="entry name" value="HTH_MARR_1"/>
    <property type="match status" value="1"/>
</dbReference>
<dbReference type="InterPro" id="IPR023187">
    <property type="entry name" value="Tscrpt_reg_MarR-type_CS"/>
</dbReference>
<keyword evidence="3" id="KW-0804">Transcription</keyword>
<proteinExistence type="predicted"/>
<dbReference type="GO" id="GO:0003677">
    <property type="term" value="F:DNA binding"/>
    <property type="evidence" value="ECO:0007669"/>
    <property type="project" value="UniProtKB-KW"/>
</dbReference>
<dbReference type="Proteomes" id="UP000199361">
    <property type="component" value="Unassembled WGS sequence"/>
</dbReference>
<dbReference type="OrthoDB" id="162531at2"/>
<evidence type="ECO:0000313" key="6">
    <source>
        <dbReference type="Proteomes" id="UP000199361"/>
    </source>
</evidence>
<dbReference type="SUPFAM" id="SSF46785">
    <property type="entry name" value="Winged helix' DNA-binding domain"/>
    <property type="match status" value="1"/>
</dbReference>
<gene>
    <name evidence="5" type="ORF">SAMN05421811_107458</name>
</gene>
<keyword evidence="1" id="KW-0805">Transcription regulation</keyword>
<dbReference type="GO" id="GO:0006950">
    <property type="term" value="P:response to stress"/>
    <property type="evidence" value="ECO:0007669"/>
    <property type="project" value="TreeGrafter"/>
</dbReference>
<sequence length="146" mass="16015">MAGSGELFVDLVRVETRLWNAVDVRLRAEHGLRLGQYDLLTVIAGRHECRVLDLVHEVAITVGAASKAVDRLVEAGWCRRVANPADGRSSFLELTPSGVSALSGARRTYEEEIARWTSRLLSPGALEELANALRTIRAALEAEQRP</sequence>
<dbReference type="SMART" id="SM00347">
    <property type="entry name" value="HTH_MARR"/>
    <property type="match status" value="1"/>
</dbReference>
<dbReference type="AlphaFoldDB" id="A0A1I0KDB1"/>
<dbReference type="InterPro" id="IPR036390">
    <property type="entry name" value="WH_DNA-bd_sf"/>
</dbReference>
<dbReference type="InterPro" id="IPR039422">
    <property type="entry name" value="MarR/SlyA-like"/>
</dbReference>
<dbReference type="RefSeq" id="WP_091085169.1">
    <property type="nucleotide sequence ID" value="NZ_FOHX01000007.1"/>
</dbReference>
<dbReference type="GO" id="GO:0003700">
    <property type="term" value="F:DNA-binding transcription factor activity"/>
    <property type="evidence" value="ECO:0007669"/>
    <property type="project" value="InterPro"/>
</dbReference>
<protein>
    <submittedName>
        <fullName evidence="5">DNA-binding transcriptional regulator, MarR family</fullName>
    </submittedName>
</protein>
<feature type="domain" description="HTH marR-type" evidence="4">
    <location>
        <begin position="4"/>
        <end position="138"/>
    </location>
</feature>
<dbReference type="EMBL" id="FOHX01000007">
    <property type="protein sequence ID" value="SEU22138.1"/>
    <property type="molecule type" value="Genomic_DNA"/>
</dbReference>
<dbReference type="InterPro" id="IPR000835">
    <property type="entry name" value="HTH_MarR-typ"/>
</dbReference>
<dbReference type="PANTHER" id="PTHR33164:SF94">
    <property type="entry name" value="TRANSCRIPTIONAL REGULATORY PROTEIN-RELATED"/>
    <property type="match status" value="1"/>
</dbReference>
<evidence type="ECO:0000256" key="2">
    <source>
        <dbReference type="ARBA" id="ARBA00023125"/>
    </source>
</evidence>
<name>A0A1I0KDB1_9ACTN</name>